<dbReference type="PROSITE" id="PS51257">
    <property type="entry name" value="PROKAR_LIPOPROTEIN"/>
    <property type="match status" value="1"/>
</dbReference>
<feature type="transmembrane region" description="Helical" evidence="1">
    <location>
        <begin position="114"/>
        <end position="138"/>
    </location>
</feature>
<accession>A0A7H9ASS8</accession>
<reference evidence="2 3" key="1">
    <citation type="journal article" date="2006" name="Int. J. Syst. Evol. Microbiol.">
        <title>Costertonia aggregata gen. nov., sp. nov., a mesophilic marine bacterium of the family Flavobacteriaceae, isolated from a mature biofilm.</title>
        <authorList>
            <person name="Kwon K.K."/>
            <person name="Lee Y.K."/>
            <person name="Lee H.K."/>
        </authorList>
    </citation>
    <scope>NUCLEOTIDE SEQUENCE [LARGE SCALE GENOMIC DNA]</scope>
    <source>
        <strain evidence="2 3">KCCM 42265</strain>
    </source>
</reference>
<organism evidence="2 3">
    <name type="scientific">Costertonia aggregata</name>
    <dbReference type="NCBI Taxonomy" id="343403"/>
    <lineage>
        <taxon>Bacteria</taxon>
        <taxon>Pseudomonadati</taxon>
        <taxon>Bacteroidota</taxon>
        <taxon>Flavobacteriia</taxon>
        <taxon>Flavobacteriales</taxon>
        <taxon>Flavobacteriaceae</taxon>
        <taxon>Costertonia</taxon>
    </lineage>
</organism>
<feature type="transmembrane region" description="Helical" evidence="1">
    <location>
        <begin position="178"/>
        <end position="196"/>
    </location>
</feature>
<evidence type="ECO:0000313" key="2">
    <source>
        <dbReference type="EMBL" id="QLG46523.1"/>
    </source>
</evidence>
<feature type="transmembrane region" description="Helical" evidence="1">
    <location>
        <begin position="145"/>
        <end position="166"/>
    </location>
</feature>
<protein>
    <submittedName>
        <fullName evidence="2">DUF998 domain-containing protein</fullName>
    </submittedName>
</protein>
<keyword evidence="1" id="KW-1133">Transmembrane helix</keyword>
<keyword evidence="1" id="KW-0812">Transmembrane</keyword>
<name>A0A7H9ASS8_9FLAO</name>
<feature type="transmembrane region" description="Helical" evidence="1">
    <location>
        <begin position="84"/>
        <end position="102"/>
    </location>
</feature>
<dbReference type="EMBL" id="CP058595">
    <property type="protein sequence ID" value="QLG46523.1"/>
    <property type="molecule type" value="Genomic_DNA"/>
</dbReference>
<feature type="transmembrane region" description="Helical" evidence="1">
    <location>
        <begin position="54"/>
        <end position="77"/>
    </location>
</feature>
<feature type="transmembrane region" description="Helical" evidence="1">
    <location>
        <begin position="12"/>
        <end position="34"/>
    </location>
</feature>
<keyword evidence="1" id="KW-0472">Membrane</keyword>
<evidence type="ECO:0000256" key="1">
    <source>
        <dbReference type="SAM" id="Phobius"/>
    </source>
</evidence>
<sequence>MTYDRGRLINYGGMVLILGCASAIIADIIGILVYEDHNPIRQTISQLAHGKFAYIQDIGLVLLSLGILSAAVALYVWKSNDKRFIFGAAALSIMGIGIGVLAEFNQLVGEPGTTIHIVVTAMIGTLFLFAAITLGIGFKELNRTWAYTSIGIGISVLLSCLGFLFISEKYEGFYERGVVLFVMIWFLGLGYVLYNVPQKRGLNKLN</sequence>
<gene>
    <name evidence="2" type="ORF">HYG79_14595</name>
</gene>
<dbReference type="AlphaFoldDB" id="A0A7H9ASS8"/>
<dbReference type="RefSeq" id="WP_179242802.1">
    <property type="nucleotide sequence ID" value="NZ_CP058595.1"/>
</dbReference>
<dbReference type="Proteomes" id="UP000509302">
    <property type="component" value="Chromosome"/>
</dbReference>
<dbReference type="InterPro" id="IPR009339">
    <property type="entry name" value="DUF998"/>
</dbReference>
<dbReference type="Pfam" id="PF06197">
    <property type="entry name" value="DUF998"/>
    <property type="match status" value="1"/>
</dbReference>
<keyword evidence="3" id="KW-1185">Reference proteome</keyword>
<proteinExistence type="predicted"/>
<evidence type="ECO:0000313" key="3">
    <source>
        <dbReference type="Proteomes" id="UP000509302"/>
    </source>
</evidence>
<dbReference type="KEGG" id="cagg:HYG79_14595"/>